<feature type="non-terminal residue" evidence="3">
    <location>
        <position position="71"/>
    </location>
</feature>
<evidence type="ECO:0008006" key="5">
    <source>
        <dbReference type="Google" id="ProtNLM"/>
    </source>
</evidence>
<evidence type="ECO:0000256" key="1">
    <source>
        <dbReference type="SAM" id="MobiDB-lite"/>
    </source>
</evidence>
<keyword evidence="2" id="KW-0812">Transmembrane</keyword>
<dbReference type="EMBL" id="WJHE01001427">
    <property type="protein sequence ID" value="MST35096.1"/>
    <property type="molecule type" value="Genomic_DNA"/>
</dbReference>
<keyword evidence="2" id="KW-0472">Membrane</keyword>
<accession>A0ABW9R0H9</accession>
<evidence type="ECO:0000313" key="4">
    <source>
        <dbReference type="Proteomes" id="UP000437736"/>
    </source>
</evidence>
<dbReference type="Proteomes" id="UP000437736">
    <property type="component" value="Unassembled WGS sequence"/>
</dbReference>
<protein>
    <recommendedName>
        <fullName evidence="5">Hydrophobic protein</fullName>
    </recommendedName>
</protein>
<feature type="transmembrane region" description="Helical" evidence="2">
    <location>
        <begin position="6"/>
        <end position="39"/>
    </location>
</feature>
<proteinExistence type="predicted"/>
<feature type="region of interest" description="Disordered" evidence="1">
    <location>
        <begin position="49"/>
        <end position="71"/>
    </location>
</feature>
<comment type="caution">
    <text evidence="3">The sequence shown here is derived from an EMBL/GenBank/DDBJ whole genome shotgun (WGS) entry which is preliminary data.</text>
</comment>
<evidence type="ECO:0000256" key="2">
    <source>
        <dbReference type="SAM" id="Phobius"/>
    </source>
</evidence>
<keyword evidence="2" id="KW-1133">Transmembrane helix</keyword>
<reference evidence="3 4" key="1">
    <citation type="submission" date="2019-11" db="EMBL/GenBank/DDBJ databases">
        <title>Acidiferrimicrobium australis gen. nov., sp. nov., an acidophilic and obligately heterotrophic, member of the Actinobacteria that catalyses dissimilatory oxido- reduction of iron isolated from metal-rich acidic water in Chile.</title>
        <authorList>
            <person name="Gonzalez D."/>
            <person name="Huber K."/>
            <person name="Hedrich S."/>
            <person name="Rojas-Villalobos C."/>
            <person name="Quatrini R."/>
            <person name="Dinamarca M.A."/>
            <person name="Schwarz A."/>
            <person name="Canales C."/>
            <person name="Nancucheo I."/>
        </authorList>
    </citation>
    <scope>NUCLEOTIDE SEQUENCE [LARGE SCALE GENOMIC DNA]</scope>
    <source>
        <strain evidence="3 4">USS-CCA1</strain>
    </source>
</reference>
<keyword evidence="4" id="KW-1185">Reference proteome</keyword>
<sequence>MLADILVALLITAVAIVLGVVVHPVLFFLIILAIVWLFARRGGRRHVGVRSRRRTPGRRPGSWGRWRPAGG</sequence>
<evidence type="ECO:0000313" key="3">
    <source>
        <dbReference type="EMBL" id="MST35096.1"/>
    </source>
</evidence>
<name>A0ABW9R0H9_9ACTN</name>
<organism evidence="3 4">
    <name type="scientific">Acidiferrimicrobium australe</name>
    <dbReference type="NCBI Taxonomy" id="2664430"/>
    <lineage>
        <taxon>Bacteria</taxon>
        <taxon>Bacillati</taxon>
        <taxon>Actinomycetota</taxon>
        <taxon>Acidimicrobiia</taxon>
        <taxon>Acidimicrobiales</taxon>
        <taxon>Acidimicrobiaceae</taxon>
        <taxon>Acidiferrimicrobium</taxon>
    </lineage>
</organism>
<feature type="compositionally biased region" description="Low complexity" evidence="1">
    <location>
        <begin position="58"/>
        <end position="71"/>
    </location>
</feature>
<gene>
    <name evidence="3" type="ORF">GHK86_20490</name>
</gene>